<evidence type="ECO:0000313" key="2">
    <source>
        <dbReference type="Proteomes" id="UP000789366"/>
    </source>
</evidence>
<feature type="non-terminal residue" evidence="1">
    <location>
        <position position="1"/>
    </location>
</feature>
<accession>A0ACA9RKK8</accession>
<organism evidence="1 2">
    <name type="scientific">Cetraspora pellucida</name>
    <dbReference type="NCBI Taxonomy" id="1433469"/>
    <lineage>
        <taxon>Eukaryota</taxon>
        <taxon>Fungi</taxon>
        <taxon>Fungi incertae sedis</taxon>
        <taxon>Mucoromycota</taxon>
        <taxon>Glomeromycotina</taxon>
        <taxon>Glomeromycetes</taxon>
        <taxon>Diversisporales</taxon>
        <taxon>Gigasporaceae</taxon>
        <taxon>Cetraspora</taxon>
    </lineage>
</organism>
<protein>
    <submittedName>
        <fullName evidence="1">1562_t:CDS:1</fullName>
    </submittedName>
</protein>
<feature type="non-terminal residue" evidence="1">
    <location>
        <position position="107"/>
    </location>
</feature>
<keyword evidence="2" id="KW-1185">Reference proteome</keyword>
<dbReference type="EMBL" id="CAJVPW010074475">
    <property type="protein sequence ID" value="CAG8796188.1"/>
    <property type="molecule type" value="Genomic_DNA"/>
</dbReference>
<reference evidence="1" key="1">
    <citation type="submission" date="2021-06" db="EMBL/GenBank/DDBJ databases">
        <authorList>
            <person name="Kallberg Y."/>
            <person name="Tangrot J."/>
            <person name="Rosling A."/>
        </authorList>
    </citation>
    <scope>NUCLEOTIDE SEQUENCE</scope>
    <source>
        <strain evidence="1">28 12/20/2015</strain>
    </source>
</reference>
<dbReference type="Proteomes" id="UP000789366">
    <property type="component" value="Unassembled WGS sequence"/>
</dbReference>
<gene>
    <name evidence="1" type="ORF">SPELUC_LOCUS17648</name>
</gene>
<evidence type="ECO:0000313" key="1">
    <source>
        <dbReference type="EMBL" id="CAG8796188.1"/>
    </source>
</evidence>
<sequence length="107" mass="12712">LKKKEYDKQNNEKIVVKNKSKSKNTHIPQWAVKQFNKNLKLTSTQIDYIQHNCDAININSKEMYEIIIFNIETLLGICNEYKMKKTNHLVVLYKKMRDNIENAKNPN</sequence>
<name>A0ACA9RKK8_9GLOM</name>
<proteinExistence type="predicted"/>
<comment type="caution">
    <text evidence="1">The sequence shown here is derived from an EMBL/GenBank/DDBJ whole genome shotgun (WGS) entry which is preliminary data.</text>
</comment>